<sequence>MTVQTADPAAPGEIAGKSGTTFFWPMLLLPRPKRAAMFAIYAFCRQVDDIVDEPGPLEKKRAALAVWREQVRSLYMGGAPVGPVAAGLADAIARYHLPRGELEAVIDGMAMDLGTPLRAPPLDTLRVYCRRVAGAVGLLAIRVFDRADAETEAFALAVGDALQMTNILRDLEEDAAIGRLYLPRELLVRAGISANDPTEVLRHPNLGKACDALADLAETRFAEADRLMAGWPRRRLWAARAMMMLYRRMLDRLRARGWRDIGRRPRLRRAEKAWVTLRCLAGRPPRS</sequence>
<dbReference type="InterPro" id="IPR044843">
    <property type="entry name" value="Trans_IPPS_bact-type"/>
</dbReference>
<proteinExistence type="predicted"/>
<dbReference type="Pfam" id="PF00494">
    <property type="entry name" value="SQS_PSY"/>
    <property type="match status" value="1"/>
</dbReference>
<dbReference type="Proteomes" id="UP000595197">
    <property type="component" value="Chromosome"/>
</dbReference>
<dbReference type="InterPro" id="IPR017828">
    <property type="entry name" value="SQ_synth_HpnD-like"/>
</dbReference>
<gene>
    <name evidence="2" type="primary">hpnD</name>
    <name evidence="2" type="ORF">IGS68_10425</name>
</gene>
<accession>A0ABX7BB18</accession>
<evidence type="ECO:0000313" key="2">
    <source>
        <dbReference type="EMBL" id="QQP91589.1"/>
    </source>
</evidence>
<dbReference type="SUPFAM" id="SSF48576">
    <property type="entry name" value="Terpenoid synthases"/>
    <property type="match status" value="1"/>
</dbReference>
<name>A0ABX7BB18_9PROT</name>
<reference evidence="2" key="1">
    <citation type="submission" date="2021-02" db="EMBL/GenBank/DDBJ databases">
        <title>Skermanella TT6 skin isolate.</title>
        <authorList>
            <person name="Lee K."/>
            <person name="Ganzorig M."/>
        </authorList>
    </citation>
    <scope>NUCLEOTIDE SEQUENCE</scope>
    <source>
        <strain evidence="2">TT6</strain>
    </source>
</reference>
<dbReference type="GO" id="GO:0016740">
    <property type="term" value="F:transferase activity"/>
    <property type="evidence" value="ECO:0007669"/>
    <property type="project" value="UniProtKB-KW"/>
</dbReference>
<dbReference type="SFLD" id="SFLDG01212">
    <property type="entry name" value="Phytoene_synthase_like"/>
    <property type="match status" value="1"/>
</dbReference>
<evidence type="ECO:0000256" key="1">
    <source>
        <dbReference type="ARBA" id="ARBA00022679"/>
    </source>
</evidence>
<dbReference type="EMBL" id="CP067420">
    <property type="protein sequence ID" value="QQP91589.1"/>
    <property type="molecule type" value="Genomic_DNA"/>
</dbReference>
<dbReference type="InterPro" id="IPR002060">
    <property type="entry name" value="Squ/phyt_synthse"/>
</dbReference>
<dbReference type="CDD" id="cd00683">
    <property type="entry name" value="Trans_IPPS_HH"/>
    <property type="match status" value="1"/>
</dbReference>
<dbReference type="InterPro" id="IPR008949">
    <property type="entry name" value="Isoprenoid_synthase_dom_sf"/>
</dbReference>
<dbReference type="Gene3D" id="1.10.600.10">
    <property type="entry name" value="Farnesyl Diphosphate Synthase"/>
    <property type="match status" value="1"/>
</dbReference>
<dbReference type="NCBIfam" id="TIGR03465">
    <property type="entry name" value="HpnD"/>
    <property type="match status" value="1"/>
</dbReference>
<keyword evidence="3" id="KW-1185">Reference proteome</keyword>
<dbReference type="EC" id="2.5.1.103" evidence="2"/>
<dbReference type="SFLD" id="SFLDG01018">
    <property type="entry name" value="Squalene/Phytoene_Synthase_Lik"/>
    <property type="match status" value="1"/>
</dbReference>
<dbReference type="InterPro" id="IPR019845">
    <property type="entry name" value="Squalene/phytoene_synthase_CS"/>
</dbReference>
<keyword evidence="1 2" id="KW-0808">Transferase</keyword>
<dbReference type="PROSITE" id="PS01045">
    <property type="entry name" value="SQUALEN_PHYTOEN_SYN_2"/>
    <property type="match status" value="1"/>
</dbReference>
<evidence type="ECO:0000313" key="3">
    <source>
        <dbReference type="Proteomes" id="UP000595197"/>
    </source>
</evidence>
<dbReference type="InterPro" id="IPR033904">
    <property type="entry name" value="Trans_IPPS_HH"/>
</dbReference>
<dbReference type="PANTHER" id="PTHR31480">
    <property type="entry name" value="BIFUNCTIONAL LYCOPENE CYCLASE/PHYTOENE SYNTHASE"/>
    <property type="match status" value="1"/>
</dbReference>
<protein>
    <submittedName>
        <fullName evidence="2">Presqualene diphosphate synthase HpnD</fullName>
        <ecNumber evidence="2">2.5.1.103</ecNumber>
    </submittedName>
</protein>
<dbReference type="RefSeq" id="WP_201079663.1">
    <property type="nucleotide sequence ID" value="NZ_CP067420.1"/>
</dbReference>
<organism evidence="2 3">
    <name type="scientific">Skermanella cutis</name>
    <dbReference type="NCBI Taxonomy" id="2775420"/>
    <lineage>
        <taxon>Bacteria</taxon>
        <taxon>Pseudomonadati</taxon>
        <taxon>Pseudomonadota</taxon>
        <taxon>Alphaproteobacteria</taxon>
        <taxon>Rhodospirillales</taxon>
        <taxon>Azospirillaceae</taxon>
        <taxon>Skermanella</taxon>
    </lineage>
</organism>
<dbReference type="SFLD" id="SFLDS00005">
    <property type="entry name" value="Isoprenoid_Synthase_Type_I"/>
    <property type="match status" value="1"/>
</dbReference>